<dbReference type="InterPro" id="IPR001736">
    <property type="entry name" value="PLipase_D/transphosphatidylase"/>
</dbReference>
<dbReference type="RefSeq" id="WP_200590313.1">
    <property type="nucleotide sequence ID" value="NZ_JAEPBG010000001.1"/>
</dbReference>
<keyword evidence="1" id="KW-1208">Phospholipid metabolism</keyword>
<dbReference type="Proteomes" id="UP000622890">
    <property type="component" value="Unassembled WGS sequence"/>
</dbReference>
<dbReference type="Pfam" id="PF13091">
    <property type="entry name" value="PLDc_2"/>
    <property type="match status" value="2"/>
</dbReference>
<dbReference type="InterPro" id="IPR030872">
    <property type="entry name" value="Cardiolipin_synth_ClsB"/>
</dbReference>
<feature type="active site" evidence="1">
    <location>
        <position position="111"/>
    </location>
</feature>
<feature type="active site" evidence="1">
    <location>
        <position position="296"/>
    </location>
</feature>
<dbReference type="GO" id="GO:0005886">
    <property type="term" value="C:plasma membrane"/>
    <property type="evidence" value="ECO:0007669"/>
    <property type="project" value="UniProtKB-SubCell"/>
</dbReference>
<protein>
    <recommendedName>
        <fullName evidence="1">Cardiolipin synthase B</fullName>
        <shortName evidence="1">CL synthase</shortName>
        <ecNumber evidence="1">2.7.8.-</ecNumber>
    </recommendedName>
</protein>
<feature type="active site" evidence="1">
    <location>
        <position position="298"/>
    </location>
</feature>
<evidence type="ECO:0000259" key="2">
    <source>
        <dbReference type="PROSITE" id="PS50035"/>
    </source>
</evidence>
<comment type="subcellular location">
    <subcellularLocation>
        <location evidence="1">Cell membrane</location>
        <topology evidence="1">Peripheral membrane protein</topology>
    </subcellularLocation>
</comment>
<keyword evidence="1" id="KW-0472">Membrane</keyword>
<dbReference type="NCBIfam" id="NF008427">
    <property type="entry name" value="PRK11263.1"/>
    <property type="match status" value="1"/>
</dbReference>
<dbReference type="PANTHER" id="PTHR21248">
    <property type="entry name" value="CARDIOLIPIN SYNTHASE"/>
    <property type="match status" value="1"/>
</dbReference>
<dbReference type="PANTHER" id="PTHR21248:SF22">
    <property type="entry name" value="PHOSPHOLIPASE D"/>
    <property type="match status" value="1"/>
</dbReference>
<dbReference type="PROSITE" id="PS50035">
    <property type="entry name" value="PLD"/>
    <property type="match status" value="2"/>
</dbReference>
<accession>A0A934W5T7</accession>
<dbReference type="Gene3D" id="3.30.870.10">
    <property type="entry name" value="Endonuclease Chain A"/>
    <property type="match status" value="2"/>
</dbReference>
<dbReference type="CDD" id="cd09110">
    <property type="entry name" value="PLDc_CLS_1"/>
    <property type="match status" value="1"/>
</dbReference>
<evidence type="ECO:0000313" key="3">
    <source>
        <dbReference type="EMBL" id="MBK4733573.1"/>
    </source>
</evidence>
<keyword evidence="1" id="KW-1003">Cell membrane</keyword>
<dbReference type="GO" id="GO:0008808">
    <property type="term" value="F:cardiolipin synthase activity"/>
    <property type="evidence" value="ECO:0007669"/>
    <property type="project" value="InterPro"/>
</dbReference>
<comment type="similarity">
    <text evidence="1">Belongs to the phospholipase D family. Cardiolipin synthase subfamily. ClsB sub-subfamily.</text>
</comment>
<comment type="catalytic activity">
    <reaction evidence="1">
        <text>2 a 1,2-diacyl-sn-glycero-3-phospho-(1'-sn-glycerol) = a cardiolipin + glycerol</text>
        <dbReference type="Rhea" id="RHEA:31451"/>
        <dbReference type="ChEBI" id="CHEBI:17754"/>
        <dbReference type="ChEBI" id="CHEBI:62237"/>
        <dbReference type="ChEBI" id="CHEBI:64716"/>
    </reaction>
</comment>
<dbReference type="EC" id="2.7.8.-" evidence="1"/>
<proteinExistence type="inferred from homology"/>
<keyword evidence="1" id="KW-0594">Phospholipid biosynthesis</keyword>
<dbReference type="SUPFAM" id="SSF56024">
    <property type="entry name" value="Phospholipase D/nuclease"/>
    <property type="match status" value="2"/>
</dbReference>
<evidence type="ECO:0000256" key="1">
    <source>
        <dbReference type="HAMAP-Rule" id="MF_01917"/>
    </source>
</evidence>
<sequence>MQRVAFTGNNRLALLHCGAEFFPELIKACDAAASEIHLETYIFADDPTGSEVREALVRAAARGVRVQVITDWVGTGRAESEKLHAIFKAAGVAHRSFNPWFRRGFARTHRKICVIDGKTAFLGGLNINDDLISDDDSAAPLPAPRWDFGVRIDGPLVESVQREIVTQWMRVGHLRIKSRLEQLRRLRTRHVEKEEDAPSYAALVVRDNLRNRRTIERATLHALGHARESAWLANPYFAPGRKLRVALTRAAERGVDVSLLLGVGQFPIQDAVARSYYPKLLKSGVKIYEYQRTQLHGKVATIDKDWSTVGSSNYDGFSLFVNQEANIVIRDEEFACALREHIGNGIRDAVRVRAEDFGRQPWYRRFWYGMAFLLYRGVLQMITMGRYG</sequence>
<dbReference type="InterPro" id="IPR025202">
    <property type="entry name" value="PLD-like_dom"/>
</dbReference>
<reference evidence="3" key="1">
    <citation type="submission" date="2021-01" db="EMBL/GenBank/DDBJ databases">
        <title>Genome sequence of strain Noviherbaspirillum sp. DKR-6.</title>
        <authorList>
            <person name="Chaudhary D.K."/>
        </authorList>
    </citation>
    <scope>NUCLEOTIDE SEQUENCE</scope>
    <source>
        <strain evidence="3">DKR-6</strain>
    </source>
</reference>
<keyword evidence="1" id="KW-0443">Lipid metabolism</keyword>
<comment type="function">
    <text evidence="1">Catalyzes the phosphatidyl group transfer from one phosphatidylglycerol molecule to another to form cardiolipin (CL) (diphosphatidylglycerol) and glycerol.</text>
</comment>
<feature type="active site" evidence="1">
    <location>
        <position position="303"/>
    </location>
</feature>
<keyword evidence="4" id="KW-1185">Reference proteome</keyword>
<feature type="active site" evidence="1">
    <location>
        <position position="116"/>
    </location>
</feature>
<gene>
    <name evidence="1 3" type="primary">clsB</name>
    <name evidence="3" type="ORF">JJB74_02985</name>
</gene>
<keyword evidence="1 3" id="KW-0808">Transferase</keyword>
<feature type="domain" description="PLD phosphodiesterase" evidence="2">
    <location>
        <begin position="291"/>
        <end position="318"/>
    </location>
</feature>
<feature type="domain" description="PLD phosphodiesterase" evidence="2">
    <location>
        <begin position="104"/>
        <end position="131"/>
    </location>
</feature>
<dbReference type="EMBL" id="JAEPBG010000001">
    <property type="protein sequence ID" value="MBK4733573.1"/>
    <property type="molecule type" value="Genomic_DNA"/>
</dbReference>
<dbReference type="HAMAP" id="MF_01917">
    <property type="entry name" value="Cardiolipin_synth_ClsB"/>
    <property type="match status" value="1"/>
</dbReference>
<comment type="caution">
    <text evidence="3">The sequence shown here is derived from an EMBL/GenBank/DDBJ whole genome shotgun (WGS) entry which is preliminary data.</text>
</comment>
<organism evidence="3 4">
    <name type="scientific">Noviherbaspirillum pedocola</name>
    <dbReference type="NCBI Taxonomy" id="2801341"/>
    <lineage>
        <taxon>Bacteria</taxon>
        <taxon>Pseudomonadati</taxon>
        <taxon>Pseudomonadota</taxon>
        <taxon>Betaproteobacteria</taxon>
        <taxon>Burkholderiales</taxon>
        <taxon>Oxalobacteraceae</taxon>
        <taxon>Noviherbaspirillum</taxon>
    </lineage>
</organism>
<dbReference type="CDD" id="cd09159">
    <property type="entry name" value="PLDc_ybhO_like_2"/>
    <property type="match status" value="1"/>
</dbReference>
<keyword evidence="1" id="KW-0444">Lipid biosynthesis</keyword>
<dbReference type="AlphaFoldDB" id="A0A934W5T7"/>
<dbReference type="SMART" id="SM00155">
    <property type="entry name" value="PLDc"/>
    <property type="match status" value="2"/>
</dbReference>
<evidence type="ECO:0000313" key="4">
    <source>
        <dbReference type="Proteomes" id="UP000622890"/>
    </source>
</evidence>
<name>A0A934W5T7_9BURK</name>
<dbReference type="GO" id="GO:0032049">
    <property type="term" value="P:cardiolipin biosynthetic process"/>
    <property type="evidence" value="ECO:0007669"/>
    <property type="project" value="InterPro"/>
</dbReference>
<feature type="active site" evidence="1">
    <location>
        <position position="109"/>
    </location>
</feature>